<evidence type="ECO:0000256" key="3">
    <source>
        <dbReference type="SAM" id="MobiDB-lite"/>
    </source>
</evidence>
<keyword evidence="2" id="KW-0539">Nucleus</keyword>
<keyword evidence="6" id="KW-1185">Reference proteome</keyword>
<comment type="domain">
    <text evidence="2">The jas domain is required for interaction with COI1.</text>
</comment>
<name>A0A2R6R451_ACTCC</name>
<dbReference type="PROSITE" id="PS51320">
    <property type="entry name" value="TIFY"/>
    <property type="match status" value="1"/>
</dbReference>
<proteinExistence type="inferred from homology"/>
<dbReference type="Pfam" id="PF09425">
    <property type="entry name" value="Jas_motif"/>
    <property type="match status" value="1"/>
</dbReference>
<dbReference type="InterPro" id="IPR040390">
    <property type="entry name" value="TIFY/JAZ"/>
</dbReference>
<organism evidence="5 6">
    <name type="scientific">Actinidia chinensis var. chinensis</name>
    <name type="common">Chinese soft-hair kiwi</name>
    <dbReference type="NCBI Taxonomy" id="1590841"/>
    <lineage>
        <taxon>Eukaryota</taxon>
        <taxon>Viridiplantae</taxon>
        <taxon>Streptophyta</taxon>
        <taxon>Embryophyta</taxon>
        <taxon>Tracheophyta</taxon>
        <taxon>Spermatophyta</taxon>
        <taxon>Magnoliopsida</taxon>
        <taxon>eudicotyledons</taxon>
        <taxon>Gunneridae</taxon>
        <taxon>Pentapetalae</taxon>
        <taxon>asterids</taxon>
        <taxon>Ericales</taxon>
        <taxon>Actinidiaceae</taxon>
        <taxon>Actinidia</taxon>
    </lineage>
</organism>
<protein>
    <recommendedName>
        <fullName evidence="2">Protein TIFY</fullName>
    </recommendedName>
    <alternativeName>
        <fullName evidence="2">Jasmonate ZIM domain-containing protein</fullName>
    </alternativeName>
</protein>
<feature type="region of interest" description="Disordered" evidence="3">
    <location>
        <begin position="213"/>
        <end position="232"/>
    </location>
</feature>
<gene>
    <name evidence="5" type="ORF">CEY00_Acc09801</name>
</gene>
<dbReference type="GO" id="GO:0031347">
    <property type="term" value="P:regulation of defense response"/>
    <property type="evidence" value="ECO:0007669"/>
    <property type="project" value="UniProtKB-UniRule"/>
</dbReference>
<dbReference type="GO" id="GO:0009611">
    <property type="term" value="P:response to wounding"/>
    <property type="evidence" value="ECO:0007669"/>
    <property type="project" value="UniProtKB-UniRule"/>
</dbReference>
<reference evidence="6" key="2">
    <citation type="journal article" date="2018" name="BMC Genomics">
        <title>A manually annotated Actinidia chinensis var. chinensis (kiwifruit) genome highlights the challenges associated with draft genomes and gene prediction in plants.</title>
        <authorList>
            <person name="Pilkington S.M."/>
            <person name="Crowhurst R."/>
            <person name="Hilario E."/>
            <person name="Nardozza S."/>
            <person name="Fraser L."/>
            <person name="Peng Y."/>
            <person name="Gunaseelan K."/>
            <person name="Simpson R."/>
            <person name="Tahir J."/>
            <person name="Deroles S.C."/>
            <person name="Templeton K."/>
            <person name="Luo Z."/>
            <person name="Davy M."/>
            <person name="Cheng C."/>
            <person name="McNeilage M."/>
            <person name="Scaglione D."/>
            <person name="Liu Y."/>
            <person name="Zhang Q."/>
            <person name="Datson P."/>
            <person name="De Silva N."/>
            <person name="Gardiner S.E."/>
            <person name="Bassett H."/>
            <person name="Chagne D."/>
            <person name="McCallum J."/>
            <person name="Dzierzon H."/>
            <person name="Deng C."/>
            <person name="Wang Y.Y."/>
            <person name="Barron L."/>
            <person name="Manako K."/>
            <person name="Bowen J."/>
            <person name="Foster T.M."/>
            <person name="Erridge Z.A."/>
            <person name="Tiffin H."/>
            <person name="Waite C.N."/>
            <person name="Davies K.M."/>
            <person name="Grierson E.P."/>
            <person name="Laing W.A."/>
            <person name="Kirk R."/>
            <person name="Chen X."/>
            <person name="Wood M."/>
            <person name="Montefiori M."/>
            <person name="Brummell D.A."/>
            <person name="Schwinn K.E."/>
            <person name="Catanach A."/>
            <person name="Fullerton C."/>
            <person name="Li D."/>
            <person name="Meiyalaghan S."/>
            <person name="Nieuwenhuizen N."/>
            <person name="Read N."/>
            <person name="Prakash R."/>
            <person name="Hunter D."/>
            <person name="Zhang H."/>
            <person name="McKenzie M."/>
            <person name="Knabel M."/>
            <person name="Harris A."/>
            <person name="Allan A.C."/>
            <person name="Gleave A."/>
            <person name="Chen A."/>
            <person name="Janssen B.J."/>
            <person name="Plunkett B."/>
            <person name="Ampomah-Dwamena C."/>
            <person name="Voogd C."/>
            <person name="Leif D."/>
            <person name="Lafferty D."/>
            <person name="Souleyre E.J.F."/>
            <person name="Varkonyi-Gasic E."/>
            <person name="Gambi F."/>
            <person name="Hanley J."/>
            <person name="Yao J.L."/>
            <person name="Cheung J."/>
            <person name="David K.M."/>
            <person name="Warren B."/>
            <person name="Marsh K."/>
            <person name="Snowden K.C."/>
            <person name="Lin-Wang K."/>
            <person name="Brian L."/>
            <person name="Martinez-Sanchez M."/>
            <person name="Wang M."/>
            <person name="Ileperuma N."/>
            <person name="Macnee N."/>
            <person name="Campin R."/>
            <person name="McAtee P."/>
            <person name="Drummond R.S.M."/>
            <person name="Espley R.V."/>
            <person name="Ireland H.S."/>
            <person name="Wu R."/>
            <person name="Atkinson R.G."/>
            <person name="Karunairetnam S."/>
            <person name="Bulley S."/>
            <person name="Chunkath S."/>
            <person name="Hanley Z."/>
            <person name="Storey R."/>
            <person name="Thrimawithana A.H."/>
            <person name="Thomson S."/>
            <person name="David C."/>
            <person name="Testolin R."/>
            <person name="Huang H."/>
            <person name="Hellens R.P."/>
            <person name="Schaffer R.J."/>
        </authorList>
    </citation>
    <scope>NUCLEOTIDE SEQUENCE [LARGE SCALE GENOMIC DNA]</scope>
    <source>
        <strain evidence="6">cv. Red5</strain>
    </source>
</reference>
<evidence type="ECO:0000256" key="1">
    <source>
        <dbReference type="ARBA" id="ARBA00008614"/>
    </source>
</evidence>
<comment type="caution">
    <text evidence="5">The sequence shown here is derived from an EMBL/GenBank/DDBJ whole genome shotgun (WGS) entry which is preliminary data.</text>
</comment>
<dbReference type="PANTHER" id="PTHR33077">
    <property type="entry name" value="PROTEIN TIFY 4A-RELATED-RELATED"/>
    <property type="match status" value="1"/>
</dbReference>
<comment type="function">
    <text evidence="2">Repressor of jasmonate responses.</text>
</comment>
<dbReference type="PANTHER" id="PTHR33077:SF140">
    <property type="entry name" value="PROTEIN TIFY 10B"/>
    <property type="match status" value="1"/>
</dbReference>
<comment type="subcellular location">
    <subcellularLocation>
        <location evidence="2">Nucleus</location>
    </subcellularLocation>
</comment>
<dbReference type="Pfam" id="PF06200">
    <property type="entry name" value="tify"/>
    <property type="match status" value="1"/>
</dbReference>
<dbReference type="OrthoDB" id="1937734at2759"/>
<feature type="compositionally biased region" description="Low complexity" evidence="3">
    <location>
        <begin position="213"/>
        <end position="222"/>
    </location>
</feature>
<dbReference type="GO" id="GO:2000022">
    <property type="term" value="P:regulation of jasmonic acid mediated signaling pathway"/>
    <property type="evidence" value="ECO:0007669"/>
    <property type="project" value="UniProtKB-UniRule"/>
</dbReference>
<dbReference type="EMBL" id="NKQK01000009">
    <property type="protein sequence ID" value="PSS20762.1"/>
    <property type="molecule type" value="Genomic_DNA"/>
</dbReference>
<dbReference type="InterPro" id="IPR010399">
    <property type="entry name" value="Tify_dom"/>
</dbReference>
<evidence type="ECO:0000313" key="6">
    <source>
        <dbReference type="Proteomes" id="UP000241394"/>
    </source>
</evidence>
<dbReference type="FunCoup" id="A0A2R6R451">
    <property type="interactions" value="1866"/>
</dbReference>
<evidence type="ECO:0000256" key="2">
    <source>
        <dbReference type="RuleBase" id="RU369065"/>
    </source>
</evidence>
<sequence>MSTASDSGTFSGKFPAKLPEKASSFTQTCSMLSQFLKEKRSFGDLNLNLNSNFDANGTMNLFPVAKQSGQVSDASTRNLTSMDLFPQNQKFDSSVIKTEAETAQMTIFYGGRVIVFNDYPADKAKEVMHLAWKGSSHMNPPTFASTHIQKPIEPTNLIPTTSSSNVVSNIGNNLTQDRVHRPPQPVVTDLPKIARKASLTRFLEKRKDRITSRTPYYTNSSTPSPPKTVQDKSWLGLAAQSPVQFEGQL</sequence>
<dbReference type="InParanoid" id="A0A2R6R451"/>
<dbReference type="AlphaFoldDB" id="A0A2R6R451"/>
<evidence type="ECO:0000313" key="5">
    <source>
        <dbReference type="EMBL" id="PSS20762.1"/>
    </source>
</evidence>
<dbReference type="Gramene" id="PSS20762">
    <property type="protein sequence ID" value="PSS20762"/>
    <property type="gene ID" value="CEY00_Acc09801"/>
</dbReference>
<evidence type="ECO:0000259" key="4">
    <source>
        <dbReference type="PROSITE" id="PS51320"/>
    </source>
</evidence>
<feature type="domain" description="Tify" evidence="4">
    <location>
        <begin position="98"/>
        <end position="133"/>
    </location>
</feature>
<dbReference type="SMART" id="SM00979">
    <property type="entry name" value="TIFY"/>
    <property type="match status" value="1"/>
</dbReference>
<dbReference type="GO" id="GO:0005634">
    <property type="term" value="C:nucleus"/>
    <property type="evidence" value="ECO:0007669"/>
    <property type="project" value="UniProtKB-SubCell"/>
</dbReference>
<comment type="similarity">
    <text evidence="1 2">Belongs to the TIFY/JAZ family.</text>
</comment>
<accession>A0A2R6R451</accession>
<dbReference type="STRING" id="1590841.A0A2R6R451"/>
<reference evidence="5 6" key="1">
    <citation type="submission" date="2017-07" db="EMBL/GenBank/DDBJ databases">
        <title>An improved, manually edited Actinidia chinensis var. chinensis (kiwifruit) genome highlights the challenges associated with draft genomes and gene prediction in plants.</title>
        <authorList>
            <person name="Pilkington S."/>
            <person name="Crowhurst R."/>
            <person name="Hilario E."/>
            <person name="Nardozza S."/>
            <person name="Fraser L."/>
            <person name="Peng Y."/>
            <person name="Gunaseelan K."/>
            <person name="Simpson R."/>
            <person name="Tahir J."/>
            <person name="Deroles S."/>
            <person name="Templeton K."/>
            <person name="Luo Z."/>
            <person name="Davy M."/>
            <person name="Cheng C."/>
            <person name="Mcneilage M."/>
            <person name="Scaglione D."/>
            <person name="Liu Y."/>
            <person name="Zhang Q."/>
            <person name="Datson P."/>
            <person name="De Silva N."/>
            <person name="Gardiner S."/>
            <person name="Bassett H."/>
            <person name="Chagne D."/>
            <person name="Mccallum J."/>
            <person name="Dzierzon H."/>
            <person name="Deng C."/>
            <person name="Wang Y.-Y."/>
            <person name="Barron N."/>
            <person name="Manako K."/>
            <person name="Bowen J."/>
            <person name="Foster T."/>
            <person name="Erridge Z."/>
            <person name="Tiffin H."/>
            <person name="Waite C."/>
            <person name="Davies K."/>
            <person name="Grierson E."/>
            <person name="Laing W."/>
            <person name="Kirk R."/>
            <person name="Chen X."/>
            <person name="Wood M."/>
            <person name="Montefiori M."/>
            <person name="Brummell D."/>
            <person name="Schwinn K."/>
            <person name="Catanach A."/>
            <person name="Fullerton C."/>
            <person name="Li D."/>
            <person name="Meiyalaghan S."/>
            <person name="Nieuwenhuizen N."/>
            <person name="Read N."/>
            <person name="Prakash R."/>
            <person name="Hunter D."/>
            <person name="Zhang H."/>
            <person name="Mckenzie M."/>
            <person name="Knabel M."/>
            <person name="Harris A."/>
            <person name="Allan A."/>
            <person name="Chen A."/>
            <person name="Janssen B."/>
            <person name="Plunkett B."/>
            <person name="Dwamena C."/>
            <person name="Voogd C."/>
            <person name="Leif D."/>
            <person name="Lafferty D."/>
            <person name="Souleyre E."/>
            <person name="Varkonyi-Gasic E."/>
            <person name="Gambi F."/>
            <person name="Hanley J."/>
            <person name="Yao J.-L."/>
            <person name="Cheung J."/>
            <person name="David K."/>
            <person name="Warren B."/>
            <person name="Marsh K."/>
            <person name="Snowden K."/>
            <person name="Lin-Wang K."/>
            <person name="Brian L."/>
            <person name="Martinez-Sanchez M."/>
            <person name="Wang M."/>
            <person name="Ileperuma N."/>
            <person name="Macnee N."/>
            <person name="Campin R."/>
            <person name="Mcatee P."/>
            <person name="Drummond R."/>
            <person name="Espley R."/>
            <person name="Ireland H."/>
            <person name="Wu R."/>
            <person name="Atkinson R."/>
            <person name="Karunairetnam S."/>
            <person name="Bulley S."/>
            <person name="Chunkath S."/>
            <person name="Hanley Z."/>
            <person name="Storey R."/>
            <person name="Thrimawithana A."/>
            <person name="Thomson S."/>
            <person name="David C."/>
            <person name="Testolin R."/>
        </authorList>
    </citation>
    <scope>NUCLEOTIDE SEQUENCE [LARGE SCALE GENOMIC DNA]</scope>
    <source>
        <strain evidence="6">cv. Red5</strain>
        <tissue evidence="5">Young leaf</tissue>
    </source>
</reference>
<keyword evidence="2" id="KW-1184">Jasmonic acid signaling pathway</keyword>
<dbReference type="OMA" id="NIFSYPM"/>
<dbReference type="Proteomes" id="UP000241394">
    <property type="component" value="Chromosome LG9"/>
</dbReference>
<dbReference type="InterPro" id="IPR018467">
    <property type="entry name" value="CCT_CS"/>
</dbReference>